<evidence type="ECO:0000313" key="2">
    <source>
        <dbReference type="EMBL" id="CZR52651.1"/>
    </source>
</evidence>
<dbReference type="STRING" id="576137.A0A1L7WIQ8"/>
<dbReference type="EMBL" id="FJOG01000003">
    <property type="protein sequence ID" value="CZR52651.1"/>
    <property type="molecule type" value="Genomic_DNA"/>
</dbReference>
<dbReference type="Pfam" id="PF26061">
    <property type="entry name" value="DUF8021"/>
    <property type="match status" value="1"/>
</dbReference>
<dbReference type="Proteomes" id="UP000184330">
    <property type="component" value="Unassembled WGS sequence"/>
</dbReference>
<sequence length="200" mass="21759">MFYLRYPILGSSTVEDDPSLWQTIEEFQQLLELCFLRPGVVSKKSQALRIPTTEAYPILMHRSRGCDFVGLTLPQYQAGEEGAGFENQEKVMYLANVNLSPATDDVGIEATIQSPNLTGNSCYLGLPSTLVVTNRRHVVDEAMGVVDMFLGFPGLDHTQGTTPMPDSHAFRVEGGKIRYVHTVSSCVTAGCGVNGTGPLS</sequence>
<reference evidence="2 3" key="1">
    <citation type="submission" date="2016-03" db="EMBL/GenBank/DDBJ databases">
        <authorList>
            <person name="Ploux O."/>
        </authorList>
    </citation>
    <scope>NUCLEOTIDE SEQUENCE [LARGE SCALE GENOMIC DNA]</scope>
    <source>
        <strain evidence="2 3">UAMH 11012</strain>
    </source>
</reference>
<feature type="domain" description="DUF8021" evidence="1">
    <location>
        <begin position="118"/>
        <end position="183"/>
    </location>
</feature>
<accession>A0A1L7WIQ8</accession>
<evidence type="ECO:0000259" key="1">
    <source>
        <dbReference type="Pfam" id="PF26061"/>
    </source>
</evidence>
<keyword evidence="3" id="KW-1185">Reference proteome</keyword>
<dbReference type="AlphaFoldDB" id="A0A1L7WIQ8"/>
<proteinExistence type="predicted"/>
<organism evidence="2 3">
    <name type="scientific">Phialocephala subalpina</name>
    <dbReference type="NCBI Taxonomy" id="576137"/>
    <lineage>
        <taxon>Eukaryota</taxon>
        <taxon>Fungi</taxon>
        <taxon>Dikarya</taxon>
        <taxon>Ascomycota</taxon>
        <taxon>Pezizomycotina</taxon>
        <taxon>Leotiomycetes</taxon>
        <taxon>Helotiales</taxon>
        <taxon>Mollisiaceae</taxon>
        <taxon>Phialocephala</taxon>
        <taxon>Phialocephala fortinii species complex</taxon>
    </lineage>
</organism>
<gene>
    <name evidence="2" type="ORF">PAC_02528</name>
</gene>
<dbReference type="InterPro" id="IPR058334">
    <property type="entry name" value="DUF8021"/>
</dbReference>
<dbReference type="OrthoDB" id="3515051at2759"/>
<evidence type="ECO:0000313" key="3">
    <source>
        <dbReference type="Proteomes" id="UP000184330"/>
    </source>
</evidence>
<protein>
    <recommendedName>
        <fullName evidence="1">DUF8021 domain-containing protein</fullName>
    </recommendedName>
</protein>
<name>A0A1L7WIQ8_9HELO</name>